<sequence length="217" mass="22902">AISPGDAAKIRDIHLLLAMFNALQPGVFALSGWDLRGVLTLDREQVRPLVARGDTRWINRGAHDLMGANPEAAASAAGMPKALNLYGTLPEQLADETSFVRQLARILKIREEYGIAEAALLDVPEVSHRGMLVMVHRLPSGTIQITALNFSGEDIAGTVNSVHLPGGGGVGDVLTGDRLGTVDGLHSFYLQLPAYGGAVLIVDEPEEGSDQPAHGGS</sequence>
<proteinExistence type="predicted"/>
<gene>
    <name evidence="1" type="ORF">HER39_13925</name>
</gene>
<evidence type="ECO:0000313" key="1">
    <source>
        <dbReference type="EMBL" id="NKX51642.1"/>
    </source>
</evidence>
<organism evidence="1 2">
    <name type="scientific">Arthrobacter deserti</name>
    <dbReference type="NCBI Taxonomy" id="1742687"/>
    <lineage>
        <taxon>Bacteria</taxon>
        <taxon>Bacillati</taxon>
        <taxon>Actinomycetota</taxon>
        <taxon>Actinomycetes</taxon>
        <taxon>Micrococcales</taxon>
        <taxon>Micrococcaceae</taxon>
        <taxon>Arthrobacter</taxon>
    </lineage>
</organism>
<accession>A0ABX1JQR1</accession>
<evidence type="ECO:0000313" key="2">
    <source>
        <dbReference type="Proteomes" id="UP000523795"/>
    </source>
</evidence>
<keyword evidence="2" id="KW-1185">Reference proteome</keyword>
<protein>
    <submittedName>
        <fullName evidence="1">Maltose alpha-D-glucosyltransferase</fullName>
    </submittedName>
</protein>
<reference evidence="1 2" key="1">
    <citation type="submission" date="2020-04" db="EMBL/GenBank/DDBJ databases">
        <authorList>
            <person name="Liu S."/>
        </authorList>
    </citation>
    <scope>NUCLEOTIDE SEQUENCE [LARGE SCALE GENOMIC DNA]</scope>
    <source>
        <strain evidence="1 2">CGMCC 1.15091</strain>
    </source>
</reference>
<dbReference type="EMBL" id="JAAZSR010000272">
    <property type="protein sequence ID" value="NKX51642.1"/>
    <property type="molecule type" value="Genomic_DNA"/>
</dbReference>
<feature type="non-terminal residue" evidence="1">
    <location>
        <position position="1"/>
    </location>
</feature>
<comment type="caution">
    <text evidence="1">The sequence shown here is derived from an EMBL/GenBank/DDBJ whole genome shotgun (WGS) entry which is preliminary data.</text>
</comment>
<dbReference type="Proteomes" id="UP000523795">
    <property type="component" value="Unassembled WGS sequence"/>
</dbReference>
<name>A0ABX1JQR1_9MICC</name>